<comment type="cofactor">
    <cofactor evidence="1">
        <name>pantetheine 4'-phosphate</name>
        <dbReference type="ChEBI" id="CHEBI:47942"/>
    </cofactor>
</comment>
<keyword evidence="17" id="KW-1185">Reference proteome</keyword>
<keyword evidence="6" id="KW-0045">Antibiotic biosynthesis</keyword>
<evidence type="ECO:0000256" key="6">
    <source>
        <dbReference type="ARBA" id="ARBA00023194"/>
    </source>
</evidence>
<dbReference type="InterPro" id="IPR032821">
    <property type="entry name" value="PKS_assoc"/>
</dbReference>
<dbReference type="InterPro" id="IPR015083">
    <property type="entry name" value="NorB/c/GfsB-D-like_docking"/>
</dbReference>
<name>A0A1G8C953_PSEOR</name>
<dbReference type="EMBL" id="FNBE01000022">
    <property type="protein sequence ID" value="SDH41925.1"/>
    <property type="molecule type" value="Genomic_DNA"/>
</dbReference>
<organism evidence="16 17">
    <name type="scientific">Pseudonocardia oroxyli</name>
    <dbReference type="NCBI Taxonomy" id="366584"/>
    <lineage>
        <taxon>Bacteria</taxon>
        <taxon>Bacillati</taxon>
        <taxon>Actinomycetota</taxon>
        <taxon>Actinomycetes</taxon>
        <taxon>Pseudonocardiales</taxon>
        <taxon>Pseudonocardiaceae</taxon>
        <taxon>Pseudonocardia</taxon>
    </lineage>
</organism>
<protein>
    <recommendedName>
        <fullName evidence="13">6-deoxyerythronolide-B synthase</fullName>
        <ecNumber evidence="13">2.3.1.94</ecNumber>
    </recommendedName>
</protein>
<dbReference type="Gene3D" id="3.40.366.10">
    <property type="entry name" value="Malonyl-Coenzyme A Acyl Carrier Protein, domain 2"/>
    <property type="match status" value="1"/>
</dbReference>
<dbReference type="InterPro" id="IPR009081">
    <property type="entry name" value="PP-bd_ACP"/>
</dbReference>
<dbReference type="PANTHER" id="PTHR43775:SF51">
    <property type="entry name" value="INACTIVE PHENOLPHTHIOCEROL SYNTHESIS POLYKETIDE SYNTHASE TYPE I PKS1-RELATED"/>
    <property type="match status" value="1"/>
</dbReference>
<comment type="pathway">
    <text evidence="11">Antibiotic biosynthesis; erythromycin biosynthesis.</text>
</comment>
<dbReference type="InterPro" id="IPR016036">
    <property type="entry name" value="Malonyl_transacylase_ACP-bd"/>
</dbReference>
<dbReference type="SMART" id="SM00823">
    <property type="entry name" value="PKS_PP"/>
    <property type="match status" value="1"/>
</dbReference>
<evidence type="ECO:0000313" key="16">
    <source>
        <dbReference type="EMBL" id="SDH41925.1"/>
    </source>
</evidence>
<keyword evidence="2" id="KW-0596">Phosphopantetheine</keyword>
<gene>
    <name evidence="16" type="ORF">SAMN05216377_12230</name>
</gene>
<dbReference type="SUPFAM" id="SSF53901">
    <property type="entry name" value="Thiolase-like"/>
    <property type="match status" value="1"/>
</dbReference>
<dbReference type="InterPro" id="IPR036736">
    <property type="entry name" value="ACP-like_sf"/>
</dbReference>
<dbReference type="InterPro" id="IPR014043">
    <property type="entry name" value="Acyl_transferase_dom"/>
</dbReference>
<keyword evidence="3" id="KW-0597">Phosphoprotein</keyword>
<evidence type="ECO:0000256" key="8">
    <source>
        <dbReference type="ARBA" id="ARBA00023315"/>
    </source>
</evidence>
<evidence type="ECO:0000256" key="11">
    <source>
        <dbReference type="ARBA" id="ARBA00060622"/>
    </source>
</evidence>
<feature type="domain" description="Ketosynthase family 3 (KS3)" evidence="15">
    <location>
        <begin position="28"/>
        <end position="454"/>
    </location>
</feature>
<keyword evidence="8" id="KW-0012">Acyltransferase</keyword>
<reference evidence="16 17" key="1">
    <citation type="submission" date="2016-10" db="EMBL/GenBank/DDBJ databases">
        <authorList>
            <person name="de Groot N.N."/>
        </authorList>
    </citation>
    <scope>NUCLEOTIDE SEQUENCE [LARGE SCALE GENOMIC DNA]</scope>
    <source>
        <strain evidence="16 17">CGMCC 4.3143</strain>
    </source>
</reference>
<dbReference type="PROSITE" id="PS50075">
    <property type="entry name" value="CARRIER"/>
    <property type="match status" value="1"/>
</dbReference>
<dbReference type="InterPro" id="IPR020841">
    <property type="entry name" value="PKS_Beta-ketoAc_synthase_dom"/>
</dbReference>
<keyword evidence="7" id="KW-0511">Multifunctional enzyme</keyword>
<comment type="function">
    <text evidence="10">Involved in the biosynthesis of antibiotic erythromycin via the biosynthesis of its aglycone precursor, 6-deoxyerythronolide B (6-dEB).</text>
</comment>
<dbReference type="Pfam" id="PF08990">
    <property type="entry name" value="Docking"/>
    <property type="match status" value="1"/>
</dbReference>
<dbReference type="InterPro" id="IPR050091">
    <property type="entry name" value="PKS_NRPS_Biosynth_Enz"/>
</dbReference>
<dbReference type="Pfam" id="PF00109">
    <property type="entry name" value="ketoacyl-synt"/>
    <property type="match status" value="1"/>
</dbReference>
<dbReference type="RefSeq" id="WP_093089465.1">
    <property type="nucleotide sequence ID" value="NZ_FNBE01000022.1"/>
</dbReference>
<dbReference type="Pfam" id="PF00698">
    <property type="entry name" value="Acyl_transf_1"/>
    <property type="match status" value="1"/>
</dbReference>
<evidence type="ECO:0000256" key="7">
    <source>
        <dbReference type="ARBA" id="ARBA00023268"/>
    </source>
</evidence>
<dbReference type="GO" id="GO:0031177">
    <property type="term" value="F:phosphopantetheine binding"/>
    <property type="evidence" value="ECO:0007669"/>
    <property type="project" value="InterPro"/>
</dbReference>
<dbReference type="Gene3D" id="3.30.70.3290">
    <property type="match status" value="1"/>
</dbReference>
<dbReference type="SUPFAM" id="SSF55048">
    <property type="entry name" value="Probable ACP-binding domain of malonyl-CoA ACP transacylase"/>
    <property type="match status" value="1"/>
</dbReference>
<evidence type="ECO:0000256" key="12">
    <source>
        <dbReference type="ARBA" id="ARBA00063272"/>
    </source>
</evidence>
<keyword evidence="5" id="KW-0677">Repeat</keyword>
<proteinExistence type="predicted"/>
<dbReference type="Proteomes" id="UP000198967">
    <property type="component" value="Unassembled WGS sequence"/>
</dbReference>
<evidence type="ECO:0000256" key="10">
    <source>
        <dbReference type="ARBA" id="ARBA00060158"/>
    </source>
</evidence>
<dbReference type="FunFam" id="3.40.47.10:FF:000019">
    <property type="entry name" value="Polyketide synthase type I"/>
    <property type="match status" value="1"/>
</dbReference>
<evidence type="ECO:0000256" key="13">
    <source>
        <dbReference type="ARBA" id="ARBA00066981"/>
    </source>
</evidence>
<dbReference type="GO" id="GO:0033068">
    <property type="term" value="P:macrolide biosynthetic process"/>
    <property type="evidence" value="ECO:0007669"/>
    <property type="project" value="UniProtKB-ARBA"/>
</dbReference>
<dbReference type="AlphaFoldDB" id="A0A1G8C953"/>
<dbReference type="GO" id="GO:0004315">
    <property type="term" value="F:3-oxoacyl-[acyl-carrier-protein] synthase activity"/>
    <property type="evidence" value="ECO:0007669"/>
    <property type="project" value="InterPro"/>
</dbReference>
<dbReference type="OrthoDB" id="3653264at2"/>
<dbReference type="SMART" id="SM00825">
    <property type="entry name" value="PKS_KS"/>
    <property type="match status" value="1"/>
</dbReference>
<dbReference type="InterPro" id="IPR016035">
    <property type="entry name" value="Acyl_Trfase/lysoPLipase"/>
</dbReference>
<keyword evidence="4 16" id="KW-0808">Transferase</keyword>
<comment type="catalytic activity">
    <reaction evidence="9">
        <text>6 (S)-methylmalonyl-CoA + propanoyl-CoA + 6 NADPH + 12 H(+) = 6-deoxyerythronolide B + 6 CO2 + 6 NADP(+) + 7 CoA + H2O</text>
        <dbReference type="Rhea" id="RHEA:23068"/>
        <dbReference type="ChEBI" id="CHEBI:15377"/>
        <dbReference type="ChEBI" id="CHEBI:15378"/>
        <dbReference type="ChEBI" id="CHEBI:16089"/>
        <dbReference type="ChEBI" id="CHEBI:16526"/>
        <dbReference type="ChEBI" id="CHEBI:57287"/>
        <dbReference type="ChEBI" id="CHEBI:57327"/>
        <dbReference type="ChEBI" id="CHEBI:57392"/>
        <dbReference type="ChEBI" id="CHEBI:57783"/>
        <dbReference type="ChEBI" id="CHEBI:58349"/>
        <dbReference type="EC" id="2.3.1.94"/>
    </reaction>
</comment>
<dbReference type="CDD" id="cd00833">
    <property type="entry name" value="PKS"/>
    <property type="match status" value="1"/>
</dbReference>
<dbReference type="PROSITE" id="PS52004">
    <property type="entry name" value="KS3_2"/>
    <property type="match status" value="1"/>
</dbReference>
<sequence>MSDDRLVAALRAALVENERLRNGAGARSEPIAIVAAACRLPGGVRSPEDLWELVAAGRDAVSGFPTDRGWDLGALYDPDPGAAGRSYVREGGFVDGAGDFDAGFFGISPREALAMDPQQRLLLELSWELVERAGIDPTSLQGSDTGVYTGVMYHDYASGLREVPEGLEGFLGTGNSGSVVSGRVAYTLGLQGPAITVDTACSSSLVGVHLAARALRAGECSLALAGGVALLFSPAPFVEFSRQRGLAPDGRCKAFADAADGTGWAEGAAVLLLERLSDAHRNGHPVLGLVRGSAVNQDGASNGLTAPNGPAQQRVIRRALADAGLGPADVDTVEGHGTGTTLGDPIEAQALLATYGRERPADRPLLLGSLKSNIGHTQAAAGVAGIIKILEALRHGVLPATLHVDRPSSRVDWSGGAVELLTDARAWRRGAGPRRAGVSSFGVSGTNAHVIVEEAPPAPVDDGPTGPPPGTVPLAVSGADADGLRAQAARLADSLDVGEAGLADVALSLTTTRASLAHRAVVVAGSRAQAVSGLRALAAGRPAPHVVTGSARVDGRIALVLPGQGTHWAGMGADLLAWPRFAEAIDEIAAALHPHVGWDLRAVLTAAPDAPGLDRVDVVQPASFAVGVALARLWESFGIRPDAVVGHSQGEIAAATVAGALSVADGALVVAVRSGLIAQTLSGHGGMASLARTPADVTERLRHRAGALEIAAVNSPRSVVVAGDPDAVRELVAEVEAEGGRARWVPVDYASHTAHVEKIESELRAALAGVRPRTSAIPFYSTAEGAWVDGTALDGGYWYRNLRRPVGFAAATASLLEQGFRVFVEAGAHPVLTGSVQESIDGSGAVAAVTGSLRREDGGPARFLTSLATLHVHGVPVDWSPLYARTSTRPTTLPTYAFRRRRYWLESEAFPVTTTSGPETETAAAETPEPDLAALPEDARVAALTEIVRADAAAVLGHSGPEAVAPDAVFFETGFTSLTAVEVRDRLAARTGLELPSLLIFDHPTPQLLADHLAQELADVRR</sequence>
<dbReference type="GO" id="GO:0047879">
    <property type="term" value="F:erythronolide synthase activity"/>
    <property type="evidence" value="ECO:0007669"/>
    <property type="project" value="UniProtKB-EC"/>
</dbReference>
<accession>A0A1G8C953</accession>
<dbReference type="SUPFAM" id="SSF47336">
    <property type="entry name" value="ACP-like"/>
    <property type="match status" value="1"/>
</dbReference>
<dbReference type="InterPro" id="IPR016039">
    <property type="entry name" value="Thiolase-like"/>
</dbReference>
<feature type="domain" description="Carrier" evidence="14">
    <location>
        <begin position="942"/>
        <end position="1017"/>
    </location>
</feature>
<dbReference type="Pfam" id="PF02801">
    <property type="entry name" value="Ketoacyl-synt_C"/>
    <property type="match status" value="1"/>
</dbReference>
<dbReference type="Pfam" id="PF16197">
    <property type="entry name" value="KAsynt_C_assoc"/>
    <property type="match status" value="1"/>
</dbReference>
<dbReference type="Gene3D" id="1.10.1200.10">
    <property type="entry name" value="ACP-like"/>
    <property type="match status" value="1"/>
</dbReference>
<evidence type="ECO:0000259" key="15">
    <source>
        <dbReference type="PROSITE" id="PS52004"/>
    </source>
</evidence>
<evidence type="ECO:0000256" key="4">
    <source>
        <dbReference type="ARBA" id="ARBA00022679"/>
    </source>
</evidence>
<dbReference type="GO" id="GO:0006633">
    <property type="term" value="P:fatty acid biosynthetic process"/>
    <property type="evidence" value="ECO:0007669"/>
    <property type="project" value="InterPro"/>
</dbReference>
<dbReference type="Gene3D" id="3.40.47.10">
    <property type="match status" value="1"/>
</dbReference>
<dbReference type="InterPro" id="IPR014030">
    <property type="entry name" value="Ketoacyl_synth_N"/>
</dbReference>
<dbReference type="STRING" id="366584.SAMN05216377_12230"/>
<dbReference type="InterPro" id="IPR014031">
    <property type="entry name" value="Ketoacyl_synth_C"/>
</dbReference>
<evidence type="ECO:0000256" key="3">
    <source>
        <dbReference type="ARBA" id="ARBA00022553"/>
    </source>
</evidence>
<dbReference type="FunFam" id="1.10.1200.10:FF:000007">
    <property type="entry name" value="Probable polyketide synthase pks17"/>
    <property type="match status" value="1"/>
</dbReference>
<dbReference type="SUPFAM" id="SSF52151">
    <property type="entry name" value="FabD/lysophospholipase-like"/>
    <property type="match status" value="1"/>
</dbReference>
<dbReference type="PANTHER" id="PTHR43775">
    <property type="entry name" value="FATTY ACID SYNTHASE"/>
    <property type="match status" value="1"/>
</dbReference>
<dbReference type="Pfam" id="PF00550">
    <property type="entry name" value="PP-binding"/>
    <property type="match status" value="1"/>
</dbReference>
<evidence type="ECO:0000313" key="17">
    <source>
        <dbReference type="Proteomes" id="UP000198967"/>
    </source>
</evidence>
<dbReference type="GO" id="GO:0004312">
    <property type="term" value="F:fatty acid synthase activity"/>
    <property type="evidence" value="ECO:0007669"/>
    <property type="project" value="TreeGrafter"/>
</dbReference>
<dbReference type="InterPro" id="IPR001227">
    <property type="entry name" value="Ac_transferase_dom_sf"/>
</dbReference>
<dbReference type="InterPro" id="IPR018201">
    <property type="entry name" value="Ketoacyl_synth_AS"/>
</dbReference>
<comment type="subunit">
    <text evidence="12">Homodimer. Erythronolide synthase is composed of EryAI, EryAII and EryAIII multimodular (2 modules) polypeptides each coding for a functional synthase subunit which participates in 2 of the six FAS-like elongation steps required for formation of the polyketide. Module 1, 2, 3, 4, 5, and 6 participating in biosynthesis steps 1, 2, 3, 4, 5, and 6, respectively.</text>
</comment>
<dbReference type="FunFam" id="3.40.366.10:FF:000002">
    <property type="entry name" value="Probable polyketide synthase 2"/>
    <property type="match status" value="1"/>
</dbReference>
<dbReference type="SMART" id="SM00827">
    <property type="entry name" value="PKS_AT"/>
    <property type="match status" value="1"/>
</dbReference>
<dbReference type="InterPro" id="IPR020806">
    <property type="entry name" value="PKS_PP-bd"/>
</dbReference>
<evidence type="ECO:0000256" key="5">
    <source>
        <dbReference type="ARBA" id="ARBA00022737"/>
    </source>
</evidence>
<dbReference type="PROSITE" id="PS00606">
    <property type="entry name" value="KS3_1"/>
    <property type="match status" value="1"/>
</dbReference>
<evidence type="ECO:0000256" key="1">
    <source>
        <dbReference type="ARBA" id="ARBA00001957"/>
    </source>
</evidence>
<evidence type="ECO:0000256" key="2">
    <source>
        <dbReference type="ARBA" id="ARBA00022450"/>
    </source>
</evidence>
<evidence type="ECO:0000256" key="9">
    <source>
        <dbReference type="ARBA" id="ARBA00052442"/>
    </source>
</evidence>
<evidence type="ECO:0000259" key="14">
    <source>
        <dbReference type="PROSITE" id="PS50075"/>
    </source>
</evidence>
<dbReference type="EC" id="2.3.1.94" evidence="13"/>